<evidence type="ECO:0000256" key="2">
    <source>
        <dbReference type="ARBA" id="ARBA00012483"/>
    </source>
</evidence>
<dbReference type="EMBL" id="OU503036">
    <property type="protein sequence ID" value="CAI9754562.1"/>
    <property type="molecule type" value="Genomic_DNA"/>
</dbReference>
<keyword evidence="4" id="KW-0479">Metal-binding</keyword>
<protein>
    <recommendedName>
        <fullName evidence="2">RING-type E3 ubiquitin transferase</fullName>
        <ecNumber evidence="2">2.3.2.27</ecNumber>
    </recommendedName>
</protein>
<evidence type="ECO:0000259" key="10">
    <source>
        <dbReference type="PROSITE" id="PS50089"/>
    </source>
</evidence>
<proteinExistence type="predicted"/>
<dbReference type="Pfam" id="PF13639">
    <property type="entry name" value="zf-RING_2"/>
    <property type="match status" value="1"/>
</dbReference>
<keyword evidence="5 8" id="KW-0863">Zinc-finger</keyword>
<reference evidence="11" key="1">
    <citation type="submission" date="2023-05" db="EMBL/GenBank/DDBJ databases">
        <authorList>
            <person name="Huff M."/>
        </authorList>
    </citation>
    <scope>NUCLEOTIDE SEQUENCE</scope>
</reference>
<dbReference type="InterPro" id="IPR045191">
    <property type="entry name" value="MBR1/2-like"/>
</dbReference>
<keyword evidence="12" id="KW-1185">Reference proteome</keyword>
<dbReference type="PANTHER" id="PTHR22937">
    <property type="entry name" value="E3 UBIQUITIN-PROTEIN LIGASE RNF165"/>
    <property type="match status" value="1"/>
</dbReference>
<dbReference type="SUPFAM" id="SSF57850">
    <property type="entry name" value="RING/U-box"/>
    <property type="match status" value="1"/>
</dbReference>
<evidence type="ECO:0000256" key="9">
    <source>
        <dbReference type="SAM" id="MobiDB-lite"/>
    </source>
</evidence>
<comment type="catalytic activity">
    <reaction evidence="1">
        <text>S-ubiquitinyl-[E2 ubiquitin-conjugating enzyme]-L-cysteine + [acceptor protein]-L-lysine = [E2 ubiquitin-conjugating enzyme]-L-cysteine + N(6)-ubiquitinyl-[acceptor protein]-L-lysine.</text>
        <dbReference type="EC" id="2.3.2.27"/>
    </reaction>
</comment>
<feature type="domain" description="RING-type" evidence="10">
    <location>
        <begin position="307"/>
        <end position="348"/>
    </location>
</feature>
<dbReference type="SMART" id="SM00184">
    <property type="entry name" value="RING"/>
    <property type="match status" value="1"/>
</dbReference>
<dbReference type="AlphaFoldDB" id="A0AAD1YNQ6"/>
<dbReference type="InterPro" id="IPR001841">
    <property type="entry name" value="Znf_RING"/>
</dbReference>
<evidence type="ECO:0000256" key="8">
    <source>
        <dbReference type="PROSITE-ProRule" id="PRU00175"/>
    </source>
</evidence>
<keyword evidence="7" id="KW-0862">Zinc</keyword>
<dbReference type="Gene3D" id="3.30.40.10">
    <property type="entry name" value="Zinc/RING finger domain, C3HC4 (zinc finger)"/>
    <property type="match status" value="1"/>
</dbReference>
<evidence type="ECO:0000313" key="12">
    <source>
        <dbReference type="Proteomes" id="UP000834106"/>
    </source>
</evidence>
<evidence type="ECO:0000256" key="4">
    <source>
        <dbReference type="ARBA" id="ARBA00022723"/>
    </source>
</evidence>
<dbReference type="PANTHER" id="PTHR22937:SF122">
    <property type="entry name" value="RING-TYPE E3 UBIQUITIN TRANSFERASE"/>
    <property type="match status" value="1"/>
</dbReference>
<evidence type="ECO:0000256" key="5">
    <source>
        <dbReference type="ARBA" id="ARBA00022771"/>
    </source>
</evidence>
<evidence type="ECO:0000256" key="6">
    <source>
        <dbReference type="ARBA" id="ARBA00022786"/>
    </source>
</evidence>
<dbReference type="PROSITE" id="PS50089">
    <property type="entry name" value="ZF_RING_2"/>
    <property type="match status" value="1"/>
</dbReference>
<keyword evidence="3" id="KW-0808">Transferase</keyword>
<dbReference type="GO" id="GO:0061630">
    <property type="term" value="F:ubiquitin protein ligase activity"/>
    <property type="evidence" value="ECO:0007669"/>
    <property type="project" value="UniProtKB-EC"/>
</dbReference>
<dbReference type="EC" id="2.3.2.27" evidence="2"/>
<evidence type="ECO:0000256" key="7">
    <source>
        <dbReference type="ARBA" id="ARBA00022833"/>
    </source>
</evidence>
<sequence length="355" mass="39572">MAAEVADTSAMAEHTKYRKLRSQNHLPSSSTTTAAAKKKIFTAETFRGLGCTASSKVSVPAVIRTSANWNADKVKRIKVKNKKINNNNNNKLHTDSYPAVIATNNMKNDNSSTSNPSQPLAVSSNCEGVPDVLCGPGIGPNGVAASVNCVVSKRPAVSSRSKPDEVDRIIHSQMERSSYNMRRMVTSEDIPFHDPGIALEMTRSRASISGSRYHRHLRHGFHDEFAEIVMLQSSLLMGGESEQLDKYRDWRLDVDNMSYEELLQLGDRIGHVSTGLKEDEISCCLRRNKVPMLDNLSSKFTETERKCSICQEEYETDGETGKLNCGHFYHIHCIKQWLVQKNICPICKKPAKPQT</sequence>
<name>A0AAD1YNQ6_9LAMI</name>
<organism evidence="11 12">
    <name type="scientific">Fraxinus pennsylvanica</name>
    <dbReference type="NCBI Taxonomy" id="56036"/>
    <lineage>
        <taxon>Eukaryota</taxon>
        <taxon>Viridiplantae</taxon>
        <taxon>Streptophyta</taxon>
        <taxon>Embryophyta</taxon>
        <taxon>Tracheophyta</taxon>
        <taxon>Spermatophyta</taxon>
        <taxon>Magnoliopsida</taxon>
        <taxon>eudicotyledons</taxon>
        <taxon>Gunneridae</taxon>
        <taxon>Pentapetalae</taxon>
        <taxon>asterids</taxon>
        <taxon>lamiids</taxon>
        <taxon>Lamiales</taxon>
        <taxon>Oleaceae</taxon>
        <taxon>Oleeae</taxon>
        <taxon>Fraxinus</taxon>
    </lineage>
</organism>
<evidence type="ECO:0000256" key="1">
    <source>
        <dbReference type="ARBA" id="ARBA00000900"/>
    </source>
</evidence>
<keyword evidence="6" id="KW-0833">Ubl conjugation pathway</keyword>
<feature type="region of interest" description="Disordered" evidence="9">
    <location>
        <begin position="1"/>
        <end position="34"/>
    </location>
</feature>
<gene>
    <name evidence="11" type="ORF">FPE_LOCUS1993</name>
</gene>
<dbReference type="GO" id="GO:0008270">
    <property type="term" value="F:zinc ion binding"/>
    <property type="evidence" value="ECO:0007669"/>
    <property type="project" value="UniProtKB-KW"/>
</dbReference>
<dbReference type="Proteomes" id="UP000834106">
    <property type="component" value="Chromosome 1"/>
</dbReference>
<evidence type="ECO:0000256" key="3">
    <source>
        <dbReference type="ARBA" id="ARBA00022679"/>
    </source>
</evidence>
<accession>A0AAD1YNQ6</accession>
<evidence type="ECO:0000313" key="11">
    <source>
        <dbReference type="EMBL" id="CAI9754562.1"/>
    </source>
</evidence>
<dbReference type="InterPro" id="IPR013083">
    <property type="entry name" value="Znf_RING/FYVE/PHD"/>
</dbReference>